<keyword evidence="5" id="KW-0472">Membrane</keyword>
<sequence length="394" mass="44324">MSAQKVNKNNSDTVRLGFIPLIDCAPFVIAQEKGFFEQEGVRVVLSKEASWASIRDKVAFNVLDGAHMLAALPLASSIGLGILKAPMQSAFTLSQNGNAITVSNALFESMKEFAYQEGDIKSGVALKRLIETRNKKSLRFAMVYPYSSHHYLLRDWLAQANINPDTDVKIVVVPPVNMLTYLKEDIIDGYCVGEPWNSLAMEQGIGQMVTTGYDLWGNIPEKVLGVNEHWANQYPDKHFKIIRALHSACQWIDTDNHKEELLNILSQPHYLNCTVAQLKYGFVSKKPQGEVAWPLEANQIFSGTTVNEPAVNLAYWLLTQMLRWQQILPSPELNTIVSKVYLPKAYNHALKTDIDFKNLSAFELISDHWQDEAVQGRVRISKQGHLSGFYLNKA</sequence>
<dbReference type="Gene3D" id="3.40.190.10">
    <property type="entry name" value="Periplasmic binding protein-like II"/>
    <property type="match status" value="2"/>
</dbReference>
<evidence type="ECO:0000256" key="4">
    <source>
        <dbReference type="ARBA" id="ARBA00022519"/>
    </source>
</evidence>
<dbReference type="PANTHER" id="PTHR30024:SF43">
    <property type="entry name" value="BLL4572 PROTEIN"/>
    <property type="match status" value="1"/>
</dbReference>
<gene>
    <name evidence="6" type="ORF">ACFOND_13005</name>
</gene>
<dbReference type="Proteomes" id="UP001595710">
    <property type="component" value="Unassembled WGS sequence"/>
</dbReference>
<keyword evidence="3" id="KW-1003">Cell membrane</keyword>
<keyword evidence="4" id="KW-0997">Cell inner membrane</keyword>
<keyword evidence="7" id="KW-1185">Reference proteome</keyword>
<reference evidence="7" key="1">
    <citation type="journal article" date="2019" name="Int. J. Syst. Evol. Microbiol.">
        <title>The Global Catalogue of Microorganisms (GCM) 10K type strain sequencing project: providing services to taxonomists for standard genome sequencing and annotation.</title>
        <authorList>
            <consortium name="The Broad Institute Genomics Platform"/>
            <consortium name="The Broad Institute Genome Sequencing Center for Infectious Disease"/>
            <person name="Wu L."/>
            <person name="Ma J."/>
        </authorList>
    </citation>
    <scope>NUCLEOTIDE SEQUENCE [LARGE SCALE GENOMIC DNA]</scope>
    <source>
        <strain evidence="7">CECT 8288</strain>
    </source>
</reference>
<dbReference type="SUPFAM" id="SSF53850">
    <property type="entry name" value="Periplasmic binding protein-like II"/>
    <property type="match status" value="1"/>
</dbReference>
<dbReference type="EMBL" id="JBHRYN010000013">
    <property type="protein sequence ID" value="MFC3702559.1"/>
    <property type="molecule type" value="Genomic_DNA"/>
</dbReference>
<dbReference type="Pfam" id="PF13379">
    <property type="entry name" value="NMT1_2"/>
    <property type="match status" value="1"/>
</dbReference>
<evidence type="ECO:0000313" key="6">
    <source>
        <dbReference type="EMBL" id="MFC3702559.1"/>
    </source>
</evidence>
<name>A0ABV7WW42_9GAMM</name>
<evidence type="ECO:0000256" key="1">
    <source>
        <dbReference type="ARBA" id="ARBA00004308"/>
    </source>
</evidence>
<evidence type="ECO:0000313" key="7">
    <source>
        <dbReference type="Proteomes" id="UP001595710"/>
    </source>
</evidence>
<proteinExistence type="predicted"/>
<accession>A0ABV7WW42</accession>
<organism evidence="6 7">
    <name type="scientific">Reinekea marina</name>
    <dbReference type="NCBI Taxonomy" id="1310421"/>
    <lineage>
        <taxon>Bacteria</taxon>
        <taxon>Pseudomonadati</taxon>
        <taxon>Pseudomonadota</taxon>
        <taxon>Gammaproteobacteria</taxon>
        <taxon>Oceanospirillales</taxon>
        <taxon>Saccharospirillaceae</taxon>
        <taxon>Reinekea</taxon>
    </lineage>
</organism>
<dbReference type="InterPro" id="IPR044527">
    <property type="entry name" value="NrtA/CpmA_ABC-bd_dom"/>
</dbReference>
<evidence type="ECO:0000256" key="2">
    <source>
        <dbReference type="ARBA" id="ARBA00022448"/>
    </source>
</evidence>
<dbReference type="RefSeq" id="WP_290281991.1">
    <property type="nucleotide sequence ID" value="NZ_JAUFQI010000001.1"/>
</dbReference>
<dbReference type="PANTHER" id="PTHR30024">
    <property type="entry name" value="ALIPHATIC SULFONATES-BINDING PROTEIN-RELATED"/>
    <property type="match status" value="1"/>
</dbReference>
<evidence type="ECO:0000256" key="5">
    <source>
        <dbReference type="ARBA" id="ARBA00023136"/>
    </source>
</evidence>
<comment type="subcellular location">
    <subcellularLocation>
        <location evidence="1">Endomembrane system</location>
    </subcellularLocation>
</comment>
<keyword evidence="2" id="KW-0813">Transport</keyword>
<protein>
    <submittedName>
        <fullName evidence="6">CmpA/NrtA family ABC transporter substrate-binding protein</fullName>
    </submittedName>
</protein>
<comment type="caution">
    <text evidence="6">The sequence shown here is derived from an EMBL/GenBank/DDBJ whole genome shotgun (WGS) entry which is preliminary data.</text>
</comment>
<evidence type="ECO:0000256" key="3">
    <source>
        <dbReference type="ARBA" id="ARBA00022475"/>
    </source>
</evidence>
<dbReference type="CDD" id="cd13553">
    <property type="entry name" value="PBP2_NrtA_CpmA_like"/>
    <property type="match status" value="1"/>
</dbReference>